<evidence type="ECO:0000256" key="1">
    <source>
        <dbReference type="ARBA" id="ARBA00004370"/>
    </source>
</evidence>
<dbReference type="CDD" id="cd11386">
    <property type="entry name" value="MCP_signal"/>
    <property type="match status" value="1"/>
</dbReference>
<comment type="subcellular location">
    <subcellularLocation>
        <location evidence="1">Membrane</location>
    </subcellularLocation>
</comment>
<dbReference type="InterPro" id="IPR032255">
    <property type="entry name" value="HBM"/>
</dbReference>
<evidence type="ECO:0000313" key="9">
    <source>
        <dbReference type="Proteomes" id="UP000198924"/>
    </source>
</evidence>
<feature type="domain" description="HAMP" evidence="7">
    <location>
        <begin position="294"/>
        <end position="347"/>
    </location>
</feature>
<feature type="transmembrane region" description="Helical" evidence="5">
    <location>
        <begin position="12"/>
        <end position="33"/>
    </location>
</feature>
<dbReference type="FunFam" id="1.10.287.950:FF:000001">
    <property type="entry name" value="Methyl-accepting chemotaxis sensory transducer"/>
    <property type="match status" value="1"/>
</dbReference>
<dbReference type="Gene3D" id="1.10.287.950">
    <property type="entry name" value="Methyl-accepting chemotaxis protein"/>
    <property type="match status" value="1"/>
</dbReference>
<dbReference type="SMART" id="SM01358">
    <property type="entry name" value="HBM"/>
    <property type="match status" value="1"/>
</dbReference>
<evidence type="ECO:0000256" key="5">
    <source>
        <dbReference type="SAM" id="Phobius"/>
    </source>
</evidence>
<keyword evidence="5" id="KW-1133">Transmembrane helix</keyword>
<dbReference type="CDD" id="cd06225">
    <property type="entry name" value="HAMP"/>
    <property type="match status" value="1"/>
</dbReference>
<comment type="similarity">
    <text evidence="3">Belongs to the methyl-accepting chemotaxis (MCP) protein family.</text>
</comment>
<evidence type="ECO:0000256" key="2">
    <source>
        <dbReference type="ARBA" id="ARBA00023224"/>
    </source>
</evidence>
<evidence type="ECO:0000256" key="3">
    <source>
        <dbReference type="ARBA" id="ARBA00029447"/>
    </source>
</evidence>
<dbReference type="InterPro" id="IPR003660">
    <property type="entry name" value="HAMP_dom"/>
</dbReference>
<accession>A0A1I4B5G7</accession>
<dbReference type="RefSeq" id="WP_091715406.1">
    <property type="nucleotide sequence ID" value="NZ_FOSH01000017.1"/>
</dbReference>
<dbReference type="Pfam" id="PF00672">
    <property type="entry name" value="HAMP"/>
    <property type="match status" value="1"/>
</dbReference>
<proteinExistence type="inferred from homology"/>
<dbReference type="GO" id="GO:0016020">
    <property type="term" value="C:membrane"/>
    <property type="evidence" value="ECO:0007669"/>
    <property type="project" value="UniProtKB-SubCell"/>
</dbReference>
<dbReference type="SMART" id="SM00283">
    <property type="entry name" value="MA"/>
    <property type="match status" value="1"/>
</dbReference>
<keyword evidence="2 4" id="KW-0807">Transducer</keyword>
<dbReference type="SUPFAM" id="SSF58104">
    <property type="entry name" value="Methyl-accepting chemotaxis protein (MCP) signaling domain"/>
    <property type="match status" value="1"/>
</dbReference>
<evidence type="ECO:0000256" key="4">
    <source>
        <dbReference type="PROSITE-ProRule" id="PRU00284"/>
    </source>
</evidence>
<keyword evidence="9" id="KW-1185">Reference proteome</keyword>
<gene>
    <name evidence="8" type="ORF">SAMN04488079_11754</name>
</gene>
<dbReference type="Pfam" id="PF00015">
    <property type="entry name" value="MCPsignal"/>
    <property type="match status" value="1"/>
</dbReference>
<dbReference type="PROSITE" id="PS50111">
    <property type="entry name" value="CHEMOTAXIS_TRANSDUC_2"/>
    <property type="match status" value="1"/>
</dbReference>
<dbReference type="SMART" id="SM00304">
    <property type="entry name" value="HAMP"/>
    <property type="match status" value="2"/>
</dbReference>
<dbReference type="STRING" id="45496.SAMN04488079_11754"/>
<evidence type="ECO:0000259" key="6">
    <source>
        <dbReference type="PROSITE" id="PS50111"/>
    </source>
</evidence>
<name>A0A1I4B5G7_9GAMM</name>
<keyword evidence="5" id="KW-0472">Membrane</keyword>
<feature type="domain" description="Methyl-accepting transducer" evidence="6">
    <location>
        <begin position="352"/>
        <end position="588"/>
    </location>
</feature>
<protein>
    <submittedName>
        <fullName evidence="8">Methyl-accepting chemotaxis protein</fullName>
    </submittedName>
</protein>
<dbReference type="GO" id="GO:0006935">
    <property type="term" value="P:chemotaxis"/>
    <property type="evidence" value="ECO:0007669"/>
    <property type="project" value="UniProtKB-ARBA"/>
</dbReference>
<sequence>MINQLTVKKKLFILSILVGVTILVMIILGQVFLSKIIHLETASHEAVKLETNMLMLRRHEKDFLKRLDLKYQDEFHKTHQIFLSNLDQLSQSLNKLGQSHESVDALHDVLLEYGAKFDEIVAVEKTIGLTPTDGLYGNLRKAVHQVEETINSFNDDTLLAAMLMLRRHEKDFMLRSDTKYVSKFEESYTDFNRRMEDSYISLDMKKQIRDEMEIYRADFLSLVKGYETRGMTSDSGLLGELRSTIHQSEGELDTLEQHISSEIPKAIRNAEITVFVIALALAALILWLIRLLSQSIIIPLHKLSETMQEVEKNRDLSLRVNDSGKDEIAEMAHSFNLMTASFQKLIQQVMTSALTVSAAAEELSVVAEQTKKGVINQQSSSEQVATAMNEMTATVQEVARYAAEAANLSKSSDSETSQGQMLVKDTIDSIKQLADQSSTNADAIKNLQAESENIGTVLTVIQSIAEQTNLLALNAAIEAARAGESGRGFAVVADEVRTLAQRSKESTEEIKSIIERLQTEANQCVAATIKGKEYVEATVTKVGAAGVSLTTISERVRSIMDMNTHIASAAEEQSAVAEDINKNVSHIAQVAEENAESTSQTTETSLGLAGLAADLQKLISQFKV</sequence>
<dbReference type="PANTHER" id="PTHR32089">
    <property type="entry name" value="METHYL-ACCEPTING CHEMOTAXIS PROTEIN MCPB"/>
    <property type="match status" value="1"/>
</dbReference>
<evidence type="ECO:0000313" key="8">
    <source>
        <dbReference type="EMBL" id="SFK64004.1"/>
    </source>
</evidence>
<reference evidence="9" key="1">
    <citation type="submission" date="2016-10" db="EMBL/GenBank/DDBJ databases">
        <authorList>
            <person name="Varghese N."/>
            <person name="Submissions S."/>
        </authorList>
    </citation>
    <scope>NUCLEOTIDE SEQUENCE [LARGE SCALE GENOMIC DNA]</scope>
    <source>
        <strain evidence="9">DSM 11578</strain>
    </source>
</reference>
<dbReference type="AlphaFoldDB" id="A0A1I4B5G7"/>
<dbReference type="Proteomes" id="UP000198924">
    <property type="component" value="Unassembled WGS sequence"/>
</dbReference>
<dbReference type="PROSITE" id="PS50885">
    <property type="entry name" value="HAMP"/>
    <property type="match status" value="1"/>
</dbReference>
<organism evidence="8 9">
    <name type="scientific">Methylophaga sulfidovorans</name>
    <dbReference type="NCBI Taxonomy" id="45496"/>
    <lineage>
        <taxon>Bacteria</taxon>
        <taxon>Pseudomonadati</taxon>
        <taxon>Pseudomonadota</taxon>
        <taxon>Gammaproteobacteria</taxon>
        <taxon>Thiotrichales</taxon>
        <taxon>Piscirickettsiaceae</taxon>
        <taxon>Methylophaga</taxon>
    </lineage>
</organism>
<dbReference type="InterPro" id="IPR004089">
    <property type="entry name" value="MCPsignal_dom"/>
</dbReference>
<evidence type="ECO:0000259" key="7">
    <source>
        <dbReference type="PROSITE" id="PS50885"/>
    </source>
</evidence>
<dbReference type="EMBL" id="FOSH01000017">
    <property type="protein sequence ID" value="SFK64004.1"/>
    <property type="molecule type" value="Genomic_DNA"/>
</dbReference>
<dbReference type="GO" id="GO:0007165">
    <property type="term" value="P:signal transduction"/>
    <property type="evidence" value="ECO:0007669"/>
    <property type="project" value="UniProtKB-KW"/>
</dbReference>
<dbReference type="PANTHER" id="PTHR32089:SF120">
    <property type="entry name" value="METHYL-ACCEPTING CHEMOTAXIS PROTEIN TLPQ"/>
    <property type="match status" value="1"/>
</dbReference>
<keyword evidence="5" id="KW-0812">Transmembrane</keyword>
<dbReference type="OrthoDB" id="5620315at2"/>